<sequence>MFYVKNVPTWERVLRVIMGLAVAAWSVLALGGLWGTVLALSAAAIVLSGVFGFCPACAMVGRKLDKARKMHGAQ</sequence>
<dbReference type="Proteomes" id="UP000472320">
    <property type="component" value="Unassembled WGS sequence"/>
</dbReference>
<keyword evidence="1" id="KW-0472">Membrane</keyword>
<proteinExistence type="predicted"/>
<dbReference type="OrthoDB" id="8781369at2"/>
<gene>
    <name evidence="3" type="ORF">GM658_15295</name>
</gene>
<keyword evidence="1" id="KW-0812">Transmembrane</keyword>
<feature type="transmembrane region" description="Helical" evidence="1">
    <location>
        <begin position="40"/>
        <end position="61"/>
    </location>
</feature>
<name>A0A6L6QI86_9BURK</name>
<feature type="transmembrane region" description="Helical" evidence="1">
    <location>
        <begin position="12"/>
        <end position="34"/>
    </location>
</feature>
<evidence type="ECO:0000256" key="1">
    <source>
        <dbReference type="SAM" id="Phobius"/>
    </source>
</evidence>
<accession>A0A6L6QI86</accession>
<dbReference type="Pfam" id="PF11127">
    <property type="entry name" value="YgaP-like_TM"/>
    <property type="match status" value="1"/>
</dbReference>
<evidence type="ECO:0000313" key="4">
    <source>
        <dbReference type="Proteomes" id="UP000472320"/>
    </source>
</evidence>
<protein>
    <submittedName>
        <fullName evidence="3">DUF2892 domain-containing protein</fullName>
    </submittedName>
</protein>
<reference evidence="3 4" key="1">
    <citation type="submission" date="2019-11" db="EMBL/GenBank/DDBJ databases">
        <title>Type strains purchased from KCTC, JCM and DSMZ.</title>
        <authorList>
            <person name="Lu H."/>
        </authorList>
    </citation>
    <scope>NUCLEOTIDE SEQUENCE [LARGE SCALE GENOMIC DNA]</scope>
    <source>
        <strain evidence="3 4">JCM 31587</strain>
    </source>
</reference>
<keyword evidence="4" id="KW-1185">Reference proteome</keyword>
<dbReference type="InterPro" id="IPR021309">
    <property type="entry name" value="YgaP-like_TM"/>
</dbReference>
<evidence type="ECO:0000259" key="2">
    <source>
        <dbReference type="Pfam" id="PF11127"/>
    </source>
</evidence>
<comment type="caution">
    <text evidence="3">The sequence shown here is derived from an EMBL/GenBank/DDBJ whole genome shotgun (WGS) entry which is preliminary data.</text>
</comment>
<evidence type="ECO:0000313" key="3">
    <source>
        <dbReference type="EMBL" id="MTW11969.1"/>
    </source>
</evidence>
<organism evidence="3 4">
    <name type="scientific">Massilia eburnea</name>
    <dbReference type="NCBI Taxonomy" id="1776165"/>
    <lineage>
        <taxon>Bacteria</taxon>
        <taxon>Pseudomonadati</taxon>
        <taxon>Pseudomonadota</taxon>
        <taxon>Betaproteobacteria</taxon>
        <taxon>Burkholderiales</taxon>
        <taxon>Oxalobacteraceae</taxon>
        <taxon>Telluria group</taxon>
        <taxon>Massilia</taxon>
    </lineage>
</organism>
<dbReference type="AlphaFoldDB" id="A0A6L6QI86"/>
<keyword evidence="1" id="KW-1133">Transmembrane helix</keyword>
<dbReference type="RefSeq" id="WP_155454908.1">
    <property type="nucleotide sequence ID" value="NZ_WNKX01000010.1"/>
</dbReference>
<dbReference type="EMBL" id="WNKX01000010">
    <property type="protein sequence ID" value="MTW11969.1"/>
    <property type="molecule type" value="Genomic_DNA"/>
</dbReference>
<feature type="domain" description="Inner membrane protein YgaP-like transmembrane" evidence="2">
    <location>
        <begin position="5"/>
        <end position="64"/>
    </location>
</feature>